<protein>
    <recommendedName>
        <fullName evidence="9">BZIP domain-containing protein</fullName>
    </recommendedName>
</protein>
<dbReference type="Gene3D" id="1.20.5.170">
    <property type="match status" value="1"/>
</dbReference>
<dbReference type="FunFam" id="1.20.5.170:FF:000020">
    <property type="entry name" value="BZIP transcription factor"/>
    <property type="match status" value="1"/>
</dbReference>
<evidence type="ECO:0000256" key="7">
    <source>
        <dbReference type="SAM" id="Coils"/>
    </source>
</evidence>
<evidence type="ECO:0000256" key="1">
    <source>
        <dbReference type="ARBA" id="ARBA00004123"/>
    </source>
</evidence>
<comment type="subcellular location">
    <subcellularLocation>
        <location evidence="1">Nucleus</location>
    </subcellularLocation>
</comment>
<dbReference type="Pfam" id="PF00170">
    <property type="entry name" value="bZIP_1"/>
    <property type="match status" value="1"/>
</dbReference>
<feature type="compositionally biased region" description="Basic and acidic residues" evidence="8">
    <location>
        <begin position="65"/>
        <end position="81"/>
    </location>
</feature>
<dbReference type="GO" id="GO:0005634">
    <property type="term" value="C:nucleus"/>
    <property type="evidence" value="ECO:0007669"/>
    <property type="project" value="UniProtKB-SubCell"/>
</dbReference>
<dbReference type="InterPro" id="IPR046347">
    <property type="entry name" value="bZIP_sf"/>
</dbReference>
<gene>
    <name evidence="10" type="ORF">Csa_1G573650</name>
</gene>
<dbReference type="GO" id="GO:0009267">
    <property type="term" value="P:cellular response to starvation"/>
    <property type="evidence" value="ECO:0007669"/>
    <property type="project" value="EnsemblPlants"/>
</dbReference>
<dbReference type="InterPro" id="IPR045314">
    <property type="entry name" value="bZIP_plant_GBF1"/>
</dbReference>
<evidence type="ECO:0000256" key="2">
    <source>
        <dbReference type="ARBA" id="ARBA00007163"/>
    </source>
</evidence>
<evidence type="ECO:0000256" key="6">
    <source>
        <dbReference type="ARBA" id="ARBA00023242"/>
    </source>
</evidence>
<feature type="region of interest" description="Disordered" evidence="8">
    <location>
        <begin position="47"/>
        <end position="100"/>
    </location>
</feature>
<evidence type="ECO:0000256" key="5">
    <source>
        <dbReference type="ARBA" id="ARBA00023163"/>
    </source>
</evidence>
<feature type="region of interest" description="Disordered" evidence="8">
    <location>
        <begin position="167"/>
        <end position="199"/>
    </location>
</feature>
<dbReference type="InterPro" id="IPR004827">
    <property type="entry name" value="bZIP"/>
</dbReference>
<dbReference type="KEGG" id="csv:101216137"/>
<reference evidence="10 11" key="3">
    <citation type="journal article" date="2010" name="BMC Genomics">
        <title>Transcriptome sequencing and comparative analysis of cucumber flowers with different sex types.</title>
        <authorList>
            <person name="Guo S."/>
            <person name="Zheng Y."/>
            <person name="Joung J.G."/>
            <person name="Liu S."/>
            <person name="Zhang Z."/>
            <person name="Crasta O.R."/>
            <person name="Sobral B.W."/>
            <person name="Xu Y."/>
            <person name="Huang S."/>
            <person name="Fei Z."/>
        </authorList>
    </citation>
    <scope>NUCLEOTIDE SEQUENCE [LARGE SCALE GENOMIC DNA]</scope>
    <source>
        <strain evidence="11">cv. 9930</strain>
    </source>
</reference>
<feature type="coiled-coil region" evidence="7">
    <location>
        <begin position="210"/>
        <end position="286"/>
    </location>
</feature>
<feature type="domain" description="BZIP" evidence="9">
    <location>
        <begin position="199"/>
        <end position="254"/>
    </location>
</feature>
<dbReference type="AlphaFoldDB" id="A0A0A0M1N8"/>
<dbReference type="SUPFAM" id="SSF57959">
    <property type="entry name" value="Leucine zipper domain"/>
    <property type="match status" value="1"/>
</dbReference>
<reference evidence="10 11" key="2">
    <citation type="journal article" date="2009" name="PLoS ONE">
        <title>An integrated genetic and cytogenetic map of the cucumber genome.</title>
        <authorList>
            <person name="Ren Y."/>
            <person name="Zhang Z."/>
            <person name="Liu J."/>
            <person name="Staub J.E."/>
            <person name="Han Y."/>
            <person name="Cheng Z."/>
            <person name="Li X."/>
            <person name="Lu J."/>
            <person name="Miao H."/>
            <person name="Kang H."/>
            <person name="Xie B."/>
            <person name="Gu X."/>
            <person name="Wang X."/>
            <person name="Du Y."/>
            <person name="Jin W."/>
            <person name="Huang S."/>
        </authorList>
    </citation>
    <scope>NUCLEOTIDE SEQUENCE [LARGE SCALE GENOMIC DNA]</scope>
    <source>
        <strain evidence="11">cv. 9930</strain>
    </source>
</reference>
<dbReference type="GO" id="GO:0003700">
    <property type="term" value="F:DNA-binding transcription factor activity"/>
    <property type="evidence" value="ECO:0007669"/>
    <property type="project" value="InterPro"/>
</dbReference>
<dbReference type="OMA" id="NTSEWAF"/>
<dbReference type="Proteomes" id="UP000029981">
    <property type="component" value="Chromosome 1"/>
</dbReference>
<reference evidence="10 11" key="4">
    <citation type="journal article" date="2011" name="BMC Genomics">
        <title>RNA-Seq improves annotation of protein-coding genes in the cucumber genome.</title>
        <authorList>
            <person name="Li Z."/>
            <person name="Zhang Z."/>
            <person name="Yan P."/>
            <person name="Huang S."/>
            <person name="Fei Z."/>
            <person name="Lin K."/>
        </authorList>
    </citation>
    <scope>NUCLEOTIDE SEQUENCE [LARGE SCALE GENOMIC DNA]</scope>
    <source>
        <strain evidence="11">cv. 9930</strain>
    </source>
</reference>
<dbReference type="STRING" id="3659.A0A0A0M1N8"/>
<dbReference type="Gramene" id="KGN66146">
    <property type="protein sequence ID" value="KGN66146"/>
    <property type="gene ID" value="Csa_1G573650"/>
</dbReference>
<dbReference type="GO" id="GO:0009649">
    <property type="term" value="P:entrainment of circadian clock"/>
    <property type="evidence" value="ECO:0007669"/>
    <property type="project" value="EnsemblPlants"/>
</dbReference>
<evidence type="ECO:0000313" key="11">
    <source>
        <dbReference type="Proteomes" id="UP000029981"/>
    </source>
</evidence>
<dbReference type="GO" id="GO:0071215">
    <property type="term" value="P:cellular response to abscisic acid stimulus"/>
    <property type="evidence" value="ECO:0007669"/>
    <property type="project" value="EnsemblPlants"/>
</dbReference>
<dbReference type="GO" id="GO:0046982">
    <property type="term" value="F:protein heterodimerization activity"/>
    <property type="evidence" value="ECO:0007669"/>
    <property type="project" value="EnsemblPlants"/>
</dbReference>
<dbReference type="eggNOG" id="ENOG502QS0A">
    <property type="taxonomic scope" value="Eukaryota"/>
</dbReference>
<dbReference type="OrthoDB" id="664875at2759"/>
<dbReference type="CDD" id="cd14702">
    <property type="entry name" value="bZIP_plant_GBF1"/>
    <property type="match status" value="1"/>
</dbReference>
<evidence type="ECO:0000256" key="3">
    <source>
        <dbReference type="ARBA" id="ARBA00023015"/>
    </source>
</evidence>
<dbReference type="GO" id="GO:0003677">
    <property type="term" value="F:DNA binding"/>
    <property type="evidence" value="ECO:0007669"/>
    <property type="project" value="UniProtKB-KW"/>
</dbReference>
<dbReference type="PANTHER" id="PTHR46408">
    <property type="entry name" value="BASIC LEUCINE ZIPPER 63"/>
    <property type="match status" value="1"/>
</dbReference>
<sequence>MMDRVLFSVDGISDQFWPSQDPPEESSKLNRSASEWSFRRFLQEAASVSDSSVSPPPASPSNAVEIKESGERLKQSKEKQSNRNNGGIQKERKKSSGGDSEEYRAFLKSKLNLACAAVAMCRGSFRKSRDSCASSTLAQNMSHLPSQSPSKGICCSPCVQKRDGIQVSSANISSSREQTDEEDDVEGENDMNEQMDPASAKRIRRMLSNRESARRSRKRKQAHLTELETQVAELRHENSTLLKRFSDISQKYNEAAVNNRVLKADLETLRAKVQMAEETVKRITGTKSMFHAMSEVSSISIQSFEGSPSEISTDAHNSHIADISSANIQKNSLEMATVPRNKMARTASLRRVASLEHLQKRIRGSSSICHPSGKGDQQ</sequence>
<organism evidence="10 11">
    <name type="scientific">Cucumis sativus</name>
    <name type="common">Cucumber</name>
    <dbReference type="NCBI Taxonomy" id="3659"/>
    <lineage>
        <taxon>Eukaryota</taxon>
        <taxon>Viridiplantae</taxon>
        <taxon>Streptophyta</taxon>
        <taxon>Embryophyta</taxon>
        <taxon>Tracheophyta</taxon>
        <taxon>Spermatophyta</taxon>
        <taxon>Magnoliopsida</taxon>
        <taxon>eudicotyledons</taxon>
        <taxon>Gunneridae</taxon>
        <taxon>Pentapetalae</taxon>
        <taxon>rosids</taxon>
        <taxon>fabids</taxon>
        <taxon>Cucurbitales</taxon>
        <taxon>Cucurbitaceae</taxon>
        <taxon>Benincaseae</taxon>
        <taxon>Cucumis</taxon>
    </lineage>
</organism>
<proteinExistence type="inferred from homology"/>
<dbReference type="InterPro" id="IPR020983">
    <property type="entry name" value="Basic_leucine-zipper_C"/>
</dbReference>
<evidence type="ECO:0000256" key="4">
    <source>
        <dbReference type="ARBA" id="ARBA00023125"/>
    </source>
</evidence>
<dbReference type="PROSITE" id="PS50217">
    <property type="entry name" value="BZIP"/>
    <property type="match status" value="1"/>
</dbReference>
<keyword evidence="3" id="KW-0805">Transcription regulation</keyword>
<feature type="compositionally biased region" description="Acidic residues" evidence="8">
    <location>
        <begin position="179"/>
        <end position="193"/>
    </location>
</feature>
<dbReference type="GO" id="GO:0019900">
    <property type="term" value="F:kinase binding"/>
    <property type="evidence" value="ECO:0007669"/>
    <property type="project" value="EnsemblPlants"/>
</dbReference>
<keyword evidence="6" id="KW-0539">Nucleus</keyword>
<keyword evidence="5" id="KW-0804">Transcription</keyword>
<dbReference type="GO" id="GO:0042802">
    <property type="term" value="F:identical protein binding"/>
    <property type="evidence" value="ECO:0007669"/>
    <property type="project" value="EnsemblPlants"/>
</dbReference>
<evidence type="ECO:0000313" key="10">
    <source>
        <dbReference type="EMBL" id="KGN66146.1"/>
    </source>
</evidence>
<evidence type="ECO:0000259" key="9">
    <source>
        <dbReference type="PROSITE" id="PS50217"/>
    </source>
</evidence>
<dbReference type="GO" id="GO:0071333">
    <property type="term" value="P:cellular response to glucose stimulus"/>
    <property type="evidence" value="ECO:0007669"/>
    <property type="project" value="EnsemblPlants"/>
</dbReference>
<dbReference type="PROSITE" id="PS00036">
    <property type="entry name" value="BZIP_BASIC"/>
    <property type="match status" value="1"/>
</dbReference>
<name>A0A0A0M1N8_CUCSA</name>
<feature type="compositionally biased region" description="Polar residues" evidence="8">
    <location>
        <begin position="167"/>
        <end position="176"/>
    </location>
</feature>
<feature type="region of interest" description="Disordered" evidence="8">
    <location>
        <begin position="1"/>
        <end position="31"/>
    </location>
</feature>
<reference evidence="10 11" key="1">
    <citation type="journal article" date="2009" name="Nat. Genet.">
        <title>The genome of the cucumber, Cucumis sativus L.</title>
        <authorList>
            <person name="Huang S."/>
            <person name="Li R."/>
            <person name="Zhang Z."/>
            <person name="Li L."/>
            <person name="Gu X."/>
            <person name="Fan W."/>
            <person name="Lucas W.J."/>
            <person name="Wang X."/>
            <person name="Xie B."/>
            <person name="Ni P."/>
            <person name="Ren Y."/>
            <person name="Zhu H."/>
            <person name="Li J."/>
            <person name="Lin K."/>
            <person name="Jin W."/>
            <person name="Fei Z."/>
            <person name="Li G."/>
            <person name="Staub J."/>
            <person name="Kilian A."/>
            <person name="van der Vossen E.A."/>
            <person name="Wu Y."/>
            <person name="Guo J."/>
            <person name="He J."/>
            <person name="Jia Z."/>
            <person name="Ren Y."/>
            <person name="Tian G."/>
            <person name="Lu Y."/>
            <person name="Ruan J."/>
            <person name="Qian W."/>
            <person name="Wang M."/>
            <person name="Huang Q."/>
            <person name="Li B."/>
            <person name="Xuan Z."/>
            <person name="Cao J."/>
            <person name="Asan"/>
            <person name="Wu Z."/>
            <person name="Zhang J."/>
            <person name="Cai Q."/>
            <person name="Bai Y."/>
            <person name="Zhao B."/>
            <person name="Han Y."/>
            <person name="Li Y."/>
            <person name="Li X."/>
            <person name="Wang S."/>
            <person name="Shi Q."/>
            <person name="Liu S."/>
            <person name="Cho W.K."/>
            <person name="Kim J.Y."/>
            <person name="Xu Y."/>
            <person name="Heller-Uszynska K."/>
            <person name="Miao H."/>
            <person name="Cheng Z."/>
            <person name="Zhang S."/>
            <person name="Wu J."/>
            <person name="Yang Y."/>
            <person name="Kang H."/>
            <person name="Li M."/>
            <person name="Liang H."/>
            <person name="Ren X."/>
            <person name="Shi Z."/>
            <person name="Wen M."/>
            <person name="Jian M."/>
            <person name="Yang H."/>
            <person name="Zhang G."/>
            <person name="Yang Z."/>
            <person name="Chen R."/>
            <person name="Liu S."/>
            <person name="Li J."/>
            <person name="Ma L."/>
            <person name="Liu H."/>
            <person name="Zhou Y."/>
            <person name="Zhao J."/>
            <person name="Fang X."/>
            <person name="Li G."/>
            <person name="Fang L."/>
            <person name="Li Y."/>
            <person name="Liu D."/>
            <person name="Zheng H."/>
            <person name="Zhang Y."/>
            <person name="Qin N."/>
            <person name="Li Z."/>
            <person name="Yang G."/>
            <person name="Yang S."/>
            <person name="Bolund L."/>
            <person name="Kristiansen K."/>
            <person name="Zheng H."/>
            <person name="Li S."/>
            <person name="Zhang X."/>
            <person name="Yang H."/>
            <person name="Wang J."/>
            <person name="Sun R."/>
            <person name="Zhang B."/>
            <person name="Jiang S."/>
            <person name="Wang J."/>
            <person name="Du Y."/>
            <person name="Li S."/>
        </authorList>
    </citation>
    <scope>NUCLEOTIDE SEQUENCE [LARGE SCALE GENOMIC DNA]</scope>
    <source>
        <strain evidence="11">cv. 9930</strain>
    </source>
</reference>
<evidence type="ECO:0000256" key="8">
    <source>
        <dbReference type="SAM" id="MobiDB-lite"/>
    </source>
</evidence>
<dbReference type="SMART" id="SM00338">
    <property type="entry name" value="BRLZ"/>
    <property type="match status" value="1"/>
</dbReference>
<keyword evidence="4" id="KW-0238">DNA-binding</keyword>
<dbReference type="PANTHER" id="PTHR46408:SF10">
    <property type="entry name" value="BASIC LEUCINE ZIPPER 63"/>
    <property type="match status" value="1"/>
</dbReference>
<dbReference type="Pfam" id="PF12498">
    <property type="entry name" value="bZIP_C"/>
    <property type="match status" value="2"/>
</dbReference>
<keyword evidence="11" id="KW-1185">Reference proteome</keyword>
<dbReference type="EMBL" id="CM002922">
    <property type="protein sequence ID" value="KGN66146.1"/>
    <property type="molecule type" value="Genomic_DNA"/>
</dbReference>
<keyword evidence="7" id="KW-0175">Coiled coil</keyword>
<comment type="similarity">
    <text evidence="2">Belongs to the bZIP family.</text>
</comment>
<accession>A0A0A0M1N8</accession>